<dbReference type="EMBL" id="CP086714">
    <property type="protein sequence ID" value="WOO77166.1"/>
    <property type="molecule type" value="Genomic_DNA"/>
</dbReference>
<dbReference type="SUPFAM" id="SSF63829">
    <property type="entry name" value="Calcium-dependent phosphotriesterase"/>
    <property type="match status" value="1"/>
</dbReference>
<reference evidence="3" key="1">
    <citation type="submission" date="2023-10" db="EMBL/GenBank/DDBJ databases">
        <authorList>
            <person name="Noh H."/>
        </authorList>
    </citation>
    <scope>NUCLEOTIDE SEQUENCE</scope>
    <source>
        <strain evidence="3">DUCC4014</strain>
    </source>
</reference>
<evidence type="ECO:0000259" key="2">
    <source>
        <dbReference type="Pfam" id="PF08450"/>
    </source>
</evidence>
<evidence type="ECO:0000313" key="3">
    <source>
        <dbReference type="EMBL" id="WOO77166.1"/>
    </source>
</evidence>
<sequence>MAPPTWLTSIAAPIVLGAAIISVPLTRSQQPPLERWGADALPAQAQVIDQKAFNALAQVPSQDAFDGSSLFYPPGTDSASLKARPFHVYHDDFYAIIGSNPTLTVVAATDKDPLFHEAVVWYPPTDEVFFVQNAGAKAAGTGLNKSAIIQRISLAQADAVKDLASAVGQVDVVTVPSSPQVINPNGGTNWRGQIIFCGEGQGPAVPSALYAMNPVPPYNTTVLVNNFFGRQFSSLNDVAVHPSNGWIYFTDVDYGFLQDFRSKVNIRRQVYRWNPDTGVIQAVADYTLRPNGLTFSPDGKWLYVTDTGAAQGFTGVDWSAPASIYRLPVNDDGTLGPNELFTYVHVGVPDGVHCDTKGNVYSGVGDGLHVWNPAGTLIGKIYTGDVAANFQFAGKGRIVICGETELFYGTLAAEGAHITDL</sequence>
<gene>
    <name evidence="3" type="primary">gnl</name>
    <name evidence="3" type="ORF">LOC62_01G000752</name>
</gene>
<dbReference type="InterPro" id="IPR052988">
    <property type="entry name" value="Oryzine_lactonohydrolase"/>
</dbReference>
<dbReference type="PANTHER" id="PTHR47064">
    <property type="entry name" value="PUTATIVE (AFU_ORTHOLOGUE AFUA_1G08990)-RELATED"/>
    <property type="match status" value="1"/>
</dbReference>
<dbReference type="InterPro" id="IPR013658">
    <property type="entry name" value="SGL"/>
</dbReference>
<evidence type="ECO:0000256" key="1">
    <source>
        <dbReference type="SAM" id="SignalP"/>
    </source>
</evidence>
<feature type="signal peptide" evidence="1">
    <location>
        <begin position="1"/>
        <end position="28"/>
    </location>
</feature>
<dbReference type="AlphaFoldDB" id="A0AAF0Y3V9"/>
<keyword evidence="1" id="KW-0732">Signal</keyword>
<dbReference type="GeneID" id="87804010"/>
<keyword evidence="4" id="KW-1185">Reference proteome</keyword>
<dbReference type="Proteomes" id="UP000827549">
    <property type="component" value="Chromosome 1"/>
</dbReference>
<evidence type="ECO:0000313" key="4">
    <source>
        <dbReference type="Proteomes" id="UP000827549"/>
    </source>
</evidence>
<dbReference type="InterPro" id="IPR011042">
    <property type="entry name" value="6-blade_b-propeller_TolB-like"/>
</dbReference>
<protein>
    <submittedName>
        <fullName evidence="3">Gluconolactonase</fullName>
    </submittedName>
</protein>
<organism evidence="3 4">
    <name type="scientific">Vanrija pseudolonga</name>
    <dbReference type="NCBI Taxonomy" id="143232"/>
    <lineage>
        <taxon>Eukaryota</taxon>
        <taxon>Fungi</taxon>
        <taxon>Dikarya</taxon>
        <taxon>Basidiomycota</taxon>
        <taxon>Agaricomycotina</taxon>
        <taxon>Tremellomycetes</taxon>
        <taxon>Trichosporonales</taxon>
        <taxon>Trichosporonaceae</taxon>
        <taxon>Vanrija</taxon>
    </lineage>
</organism>
<dbReference type="PANTHER" id="PTHR47064:SF2">
    <property type="entry name" value="SMP-30_GLUCONOLACTONASE_LRE-LIKE REGION DOMAIN-CONTAINING PROTEIN-RELATED"/>
    <property type="match status" value="1"/>
</dbReference>
<dbReference type="Gene3D" id="2.120.10.30">
    <property type="entry name" value="TolB, C-terminal domain"/>
    <property type="match status" value="1"/>
</dbReference>
<name>A0AAF0Y3V9_9TREE</name>
<proteinExistence type="predicted"/>
<dbReference type="RefSeq" id="XP_062623198.1">
    <property type="nucleotide sequence ID" value="XM_062767214.1"/>
</dbReference>
<feature type="chain" id="PRO_5042172782" evidence="1">
    <location>
        <begin position="29"/>
        <end position="421"/>
    </location>
</feature>
<dbReference type="Pfam" id="PF08450">
    <property type="entry name" value="SGL"/>
    <property type="match status" value="1"/>
</dbReference>
<feature type="domain" description="SMP-30/Gluconolactonase/LRE-like region" evidence="2">
    <location>
        <begin position="221"/>
        <end position="396"/>
    </location>
</feature>
<accession>A0AAF0Y3V9</accession>